<evidence type="ECO:0000313" key="1">
    <source>
        <dbReference type="EMBL" id="POW17133.1"/>
    </source>
</evidence>
<evidence type="ECO:0000313" key="2">
    <source>
        <dbReference type="Proteomes" id="UP000238274"/>
    </source>
</evidence>
<sequence>MATLGSVAAEDWKCPGDKPNKYCGHEQGTSEEPGGVCASTEPDHKCCNGNLPFSQFFTFGVSIGGSLFFDIPA</sequence>
<accession>A0A2S4W5U3</accession>
<keyword evidence="2" id="KW-1185">Reference proteome</keyword>
<reference evidence="2" key="2">
    <citation type="journal article" date="2018" name="BMC Genomics">
        <title>Genomic insights into host adaptation between the wheat stripe rust pathogen (Puccinia striiformis f. sp. tritici) and the barley stripe rust pathogen (Puccinia striiformis f. sp. hordei).</title>
        <authorList>
            <person name="Xia C."/>
            <person name="Wang M."/>
            <person name="Yin C."/>
            <person name="Cornejo O.E."/>
            <person name="Hulbert S.H."/>
            <person name="Chen X."/>
        </authorList>
    </citation>
    <scope>NUCLEOTIDE SEQUENCE [LARGE SCALE GENOMIC DNA]</scope>
    <source>
        <strain evidence="2">93TX-2</strain>
    </source>
</reference>
<gene>
    <name evidence="1" type="ORF">PSHT_06488</name>
</gene>
<organism evidence="1 2">
    <name type="scientific">Puccinia striiformis</name>
    <dbReference type="NCBI Taxonomy" id="27350"/>
    <lineage>
        <taxon>Eukaryota</taxon>
        <taxon>Fungi</taxon>
        <taxon>Dikarya</taxon>
        <taxon>Basidiomycota</taxon>
        <taxon>Pucciniomycotina</taxon>
        <taxon>Pucciniomycetes</taxon>
        <taxon>Pucciniales</taxon>
        <taxon>Pucciniaceae</taxon>
        <taxon>Puccinia</taxon>
    </lineage>
</organism>
<reference evidence="1 2" key="1">
    <citation type="submission" date="2017-12" db="EMBL/GenBank/DDBJ databases">
        <title>Gene loss provides genomic basis for host adaptation in cereal stripe rust fungi.</title>
        <authorList>
            <person name="Xia C."/>
        </authorList>
    </citation>
    <scope>NUCLEOTIDE SEQUENCE [LARGE SCALE GENOMIC DNA]</scope>
    <source>
        <strain evidence="1 2">93TX-2</strain>
    </source>
</reference>
<name>A0A2S4W5U3_9BASI</name>
<reference evidence="2" key="3">
    <citation type="journal article" date="2018" name="Mol. Plant Microbe Interact.">
        <title>Genome sequence resources for the wheat stripe rust pathogen (Puccinia striiformis f. sp. tritici) and the barley stripe rust pathogen (Puccinia striiformis f. sp. hordei).</title>
        <authorList>
            <person name="Xia C."/>
            <person name="Wang M."/>
            <person name="Yin C."/>
            <person name="Cornejo O.E."/>
            <person name="Hulbert S.H."/>
            <person name="Chen X."/>
        </authorList>
    </citation>
    <scope>NUCLEOTIDE SEQUENCE [LARGE SCALE GENOMIC DNA]</scope>
    <source>
        <strain evidence="2">93TX-2</strain>
    </source>
</reference>
<dbReference type="Proteomes" id="UP000238274">
    <property type="component" value="Unassembled WGS sequence"/>
</dbReference>
<dbReference type="EMBL" id="PKSM01000076">
    <property type="protein sequence ID" value="POW17133.1"/>
    <property type="molecule type" value="Genomic_DNA"/>
</dbReference>
<protein>
    <submittedName>
        <fullName evidence="1">Uncharacterized protein</fullName>
    </submittedName>
</protein>
<dbReference type="VEuPathDB" id="FungiDB:PSHT_06488"/>
<dbReference type="AlphaFoldDB" id="A0A2S4W5U3"/>
<comment type="caution">
    <text evidence="1">The sequence shown here is derived from an EMBL/GenBank/DDBJ whole genome shotgun (WGS) entry which is preliminary data.</text>
</comment>
<proteinExistence type="predicted"/>
<dbReference type="VEuPathDB" id="FungiDB:PSTT_05712"/>